<sequence length="11" mass="1257">MSCCCCYRSTT</sequence>
<accession>A0A0A9BP00</accession>
<protein>
    <submittedName>
        <fullName evidence="1">Uncharacterized protein</fullName>
    </submittedName>
</protein>
<dbReference type="EMBL" id="GBRH01234920">
    <property type="protein sequence ID" value="JAD62975.1"/>
    <property type="molecule type" value="Transcribed_RNA"/>
</dbReference>
<organism evidence="1">
    <name type="scientific">Arundo donax</name>
    <name type="common">Giant reed</name>
    <name type="synonym">Donax arundinaceus</name>
    <dbReference type="NCBI Taxonomy" id="35708"/>
    <lineage>
        <taxon>Eukaryota</taxon>
        <taxon>Viridiplantae</taxon>
        <taxon>Streptophyta</taxon>
        <taxon>Embryophyta</taxon>
        <taxon>Tracheophyta</taxon>
        <taxon>Spermatophyta</taxon>
        <taxon>Magnoliopsida</taxon>
        <taxon>Liliopsida</taxon>
        <taxon>Poales</taxon>
        <taxon>Poaceae</taxon>
        <taxon>PACMAD clade</taxon>
        <taxon>Arundinoideae</taxon>
        <taxon>Arundineae</taxon>
        <taxon>Arundo</taxon>
    </lineage>
</organism>
<name>A0A0A9BP00_ARUDO</name>
<reference evidence="1" key="1">
    <citation type="submission" date="2014-09" db="EMBL/GenBank/DDBJ databases">
        <authorList>
            <person name="Magalhaes I.L.F."/>
            <person name="Oliveira U."/>
            <person name="Santos F.R."/>
            <person name="Vidigal T.H.D.A."/>
            <person name="Brescovit A.D."/>
            <person name="Santos A.J."/>
        </authorList>
    </citation>
    <scope>NUCLEOTIDE SEQUENCE</scope>
    <source>
        <tissue evidence="1">Shoot tissue taken approximately 20 cm above the soil surface</tissue>
    </source>
</reference>
<evidence type="ECO:0000313" key="1">
    <source>
        <dbReference type="EMBL" id="JAD62975.1"/>
    </source>
</evidence>
<reference evidence="1" key="2">
    <citation type="journal article" date="2015" name="Data Brief">
        <title>Shoot transcriptome of the giant reed, Arundo donax.</title>
        <authorList>
            <person name="Barrero R.A."/>
            <person name="Guerrero F.D."/>
            <person name="Moolhuijzen P."/>
            <person name="Goolsby J.A."/>
            <person name="Tidwell J."/>
            <person name="Bellgard S.E."/>
            <person name="Bellgard M.I."/>
        </authorList>
    </citation>
    <scope>NUCLEOTIDE SEQUENCE</scope>
    <source>
        <tissue evidence="1">Shoot tissue taken approximately 20 cm above the soil surface</tissue>
    </source>
</reference>
<proteinExistence type="predicted"/>